<protein>
    <submittedName>
        <fullName evidence="4">FecR family protein</fullName>
    </submittedName>
</protein>
<dbReference type="EMBL" id="JBHULZ010000009">
    <property type="protein sequence ID" value="MFD2696844.1"/>
    <property type="molecule type" value="Genomic_DNA"/>
</dbReference>
<proteinExistence type="predicted"/>
<organism evidence="4 5">
    <name type="scientific">Mesonia sediminis</name>
    <dbReference type="NCBI Taxonomy" id="1703946"/>
    <lineage>
        <taxon>Bacteria</taxon>
        <taxon>Pseudomonadati</taxon>
        <taxon>Bacteroidota</taxon>
        <taxon>Flavobacteriia</taxon>
        <taxon>Flavobacteriales</taxon>
        <taxon>Flavobacteriaceae</taxon>
        <taxon>Mesonia</taxon>
    </lineage>
</organism>
<evidence type="ECO:0000313" key="4">
    <source>
        <dbReference type="EMBL" id="MFD2696844.1"/>
    </source>
</evidence>
<dbReference type="RefSeq" id="WP_379043637.1">
    <property type="nucleotide sequence ID" value="NZ_JBHULZ010000009.1"/>
</dbReference>
<keyword evidence="1" id="KW-1133">Transmembrane helix</keyword>
<dbReference type="PANTHER" id="PTHR30273">
    <property type="entry name" value="PERIPLASMIC SIGNAL SENSOR AND SIGMA FACTOR ACTIVATOR FECR-RELATED"/>
    <property type="match status" value="1"/>
</dbReference>
<evidence type="ECO:0000259" key="2">
    <source>
        <dbReference type="Pfam" id="PF04773"/>
    </source>
</evidence>
<dbReference type="InterPro" id="IPR012373">
    <property type="entry name" value="Ferrdict_sens_TM"/>
</dbReference>
<feature type="domain" description="Protein FecR C-terminal" evidence="3">
    <location>
        <begin position="227"/>
        <end position="295"/>
    </location>
</feature>
<dbReference type="Pfam" id="PF16344">
    <property type="entry name" value="FecR_C"/>
    <property type="match status" value="1"/>
</dbReference>
<feature type="transmembrane region" description="Helical" evidence="1">
    <location>
        <begin position="68"/>
        <end position="89"/>
    </location>
</feature>
<dbReference type="PIRSF" id="PIRSF018266">
    <property type="entry name" value="FecR"/>
    <property type="match status" value="1"/>
</dbReference>
<comment type="caution">
    <text evidence="4">The sequence shown here is derived from an EMBL/GenBank/DDBJ whole genome shotgun (WGS) entry which is preliminary data.</text>
</comment>
<keyword evidence="5" id="KW-1185">Reference proteome</keyword>
<dbReference type="Proteomes" id="UP001597357">
    <property type="component" value="Unassembled WGS sequence"/>
</dbReference>
<accession>A0ABW5SBX0</accession>
<evidence type="ECO:0000256" key="1">
    <source>
        <dbReference type="SAM" id="Phobius"/>
    </source>
</evidence>
<dbReference type="InterPro" id="IPR032508">
    <property type="entry name" value="FecR_C"/>
</dbReference>
<evidence type="ECO:0000259" key="3">
    <source>
        <dbReference type="Pfam" id="PF16344"/>
    </source>
</evidence>
<evidence type="ECO:0000313" key="5">
    <source>
        <dbReference type="Proteomes" id="UP001597357"/>
    </source>
</evidence>
<feature type="domain" description="FecR protein" evidence="2">
    <location>
        <begin position="97"/>
        <end position="187"/>
    </location>
</feature>
<name>A0ABW5SBX0_9FLAO</name>
<sequence>MKPEQFKKLIRNYLEGSCTDAQRRQVEAFLREQQNASIVIKQRPFANARIWMRIKKGLPQLKVRSNRVVIASAMVAILILIFMLPHFLIKTNTNQITEKGEKKVFILPDGSEIHLNSASQLSYTKDFKNKRRIQFNGQAFFSIAQDSLKPFTIETGEAQIRVLGTSFDVNTYHNERLVVEVTEGSVEVERGGASIVLEAQDRLVWEQSTWRCERVVNTDENWRQHWLIIKNQKLSSAIKQIEIWYNTRIELGKNLDKDYRVSGKFKKAELEEVLASLSHIYNLNIKLIKPNHYVIEN</sequence>
<dbReference type="Gene3D" id="3.55.50.30">
    <property type="match status" value="1"/>
</dbReference>
<keyword evidence="1" id="KW-0812">Transmembrane</keyword>
<dbReference type="Gene3D" id="2.60.120.1440">
    <property type="match status" value="1"/>
</dbReference>
<dbReference type="InterPro" id="IPR006860">
    <property type="entry name" value="FecR"/>
</dbReference>
<dbReference type="PANTHER" id="PTHR30273:SF2">
    <property type="entry name" value="PROTEIN FECR"/>
    <property type="match status" value="1"/>
</dbReference>
<keyword evidence="1" id="KW-0472">Membrane</keyword>
<gene>
    <name evidence="4" type="ORF">ACFSQ0_02470</name>
</gene>
<reference evidence="5" key="1">
    <citation type="journal article" date="2019" name="Int. J. Syst. Evol. Microbiol.">
        <title>The Global Catalogue of Microorganisms (GCM) 10K type strain sequencing project: providing services to taxonomists for standard genome sequencing and annotation.</title>
        <authorList>
            <consortium name="The Broad Institute Genomics Platform"/>
            <consortium name="The Broad Institute Genome Sequencing Center for Infectious Disease"/>
            <person name="Wu L."/>
            <person name="Ma J."/>
        </authorList>
    </citation>
    <scope>NUCLEOTIDE SEQUENCE [LARGE SCALE GENOMIC DNA]</scope>
    <source>
        <strain evidence="5">KCTC 42255</strain>
    </source>
</reference>
<dbReference type="Pfam" id="PF04773">
    <property type="entry name" value="FecR"/>
    <property type="match status" value="1"/>
</dbReference>